<evidence type="ECO:0000313" key="1">
    <source>
        <dbReference type="EMBL" id="AGC71373.1"/>
    </source>
</evidence>
<organism evidence="1">
    <name type="scientific">uncultured bacterium A1Q1_fos_1815</name>
    <dbReference type="NCBI Taxonomy" id="1256553"/>
    <lineage>
        <taxon>Bacteria</taxon>
        <taxon>environmental samples</taxon>
    </lineage>
</organism>
<dbReference type="PROSITE" id="PS51257">
    <property type="entry name" value="PROKAR_LIPOPROTEIN"/>
    <property type="match status" value="1"/>
</dbReference>
<dbReference type="EMBL" id="JX649870">
    <property type="protein sequence ID" value="AGC71373.1"/>
    <property type="molecule type" value="Genomic_DNA"/>
</dbReference>
<proteinExistence type="predicted"/>
<dbReference type="AlphaFoldDB" id="L7VWG1"/>
<dbReference type="SUPFAM" id="SSF82171">
    <property type="entry name" value="DPP6 N-terminal domain-like"/>
    <property type="match status" value="1"/>
</dbReference>
<sequence>MIKLLQFMMITFALVGCTEFESRFAIDYDDGKKVVTLATSNTIWLGEIGENGACATKTIRTKGLPKLVPMQLVNAGSKFDKSIFLFGTESLPRVWHYRGENRPSPIPIDALSIAKYKDGKLFALLSTHQEIEDCGCSFVLAMFDMDNLADSQPKWTSTLYCSNGGSNIQFSKNSGVPVVTWNDLPFEIYVIENDVPTPRELNLENPSMLLHPLDPMGRQVSIVVSDDLQYLAMSQSSEKQYVHAIWDLQSGKNIYLSSGNFVSNHGFRNECLLTADRICFGEGESLTTFSLLDSSTSQYKISANSDFLHAINVEDTSVWVVRSESPYKKFKGIARLEMRRP</sequence>
<reference evidence="1" key="1">
    <citation type="submission" date="2012-09" db="EMBL/GenBank/DDBJ databases">
        <title>Metagenomic Characterization of a Microbial Community in Wastewater Detects High Levels of Antibiotic Resistance.</title>
        <authorList>
            <person name="Abrams M."/>
            <person name="Caldwell A."/>
            <person name="Vandaei E."/>
            <person name="Lee W."/>
            <person name="Perrott J."/>
            <person name="Khan S.Y."/>
            <person name="Ta J."/>
            <person name="Romero D."/>
            <person name="Nguyen V."/>
            <person name="Pourmand N."/>
            <person name="Ouverney C.C."/>
        </authorList>
    </citation>
    <scope>NUCLEOTIDE SEQUENCE</scope>
</reference>
<accession>L7VWG1</accession>
<evidence type="ECO:0008006" key="2">
    <source>
        <dbReference type="Google" id="ProtNLM"/>
    </source>
</evidence>
<protein>
    <recommendedName>
        <fullName evidence="2">Lipoprotein</fullName>
    </recommendedName>
</protein>
<name>L7VWG1_9BACT</name>